<dbReference type="EMBL" id="KZ293469">
    <property type="protein sequence ID" value="PBK62170.1"/>
    <property type="molecule type" value="Genomic_DNA"/>
</dbReference>
<dbReference type="Proteomes" id="UP000218334">
    <property type="component" value="Unassembled WGS sequence"/>
</dbReference>
<sequence length="79" mass="9349">MTGSRRCLILGQWLLPFCPSFFVLRGPRCLLHCIVYYHPHSDYEYAITILNALSRTLRIHIANGNIKLLLLLLHLRYYY</sequence>
<proteinExistence type="predicted"/>
<feature type="chain" id="PRO_5013668861" description="Secreted protein" evidence="1">
    <location>
        <begin position="21"/>
        <end position="79"/>
    </location>
</feature>
<evidence type="ECO:0008006" key="4">
    <source>
        <dbReference type="Google" id="ProtNLM"/>
    </source>
</evidence>
<name>A0A2H3AXB8_9AGAR</name>
<accession>A0A2H3AXB8</accession>
<organism evidence="2 3">
    <name type="scientific">Armillaria solidipes</name>
    <dbReference type="NCBI Taxonomy" id="1076256"/>
    <lineage>
        <taxon>Eukaryota</taxon>
        <taxon>Fungi</taxon>
        <taxon>Dikarya</taxon>
        <taxon>Basidiomycota</taxon>
        <taxon>Agaricomycotina</taxon>
        <taxon>Agaricomycetes</taxon>
        <taxon>Agaricomycetidae</taxon>
        <taxon>Agaricales</taxon>
        <taxon>Marasmiineae</taxon>
        <taxon>Physalacriaceae</taxon>
        <taxon>Armillaria</taxon>
    </lineage>
</organism>
<evidence type="ECO:0000313" key="3">
    <source>
        <dbReference type="Proteomes" id="UP000218334"/>
    </source>
</evidence>
<protein>
    <recommendedName>
        <fullName evidence="4">Secreted protein</fullName>
    </recommendedName>
</protein>
<gene>
    <name evidence="2" type="ORF">ARMSODRAFT_612961</name>
</gene>
<dbReference type="AlphaFoldDB" id="A0A2H3AXB8"/>
<evidence type="ECO:0000256" key="1">
    <source>
        <dbReference type="SAM" id="SignalP"/>
    </source>
</evidence>
<keyword evidence="1" id="KW-0732">Signal</keyword>
<evidence type="ECO:0000313" key="2">
    <source>
        <dbReference type="EMBL" id="PBK62170.1"/>
    </source>
</evidence>
<reference evidence="3" key="1">
    <citation type="journal article" date="2017" name="Nat. Ecol. Evol.">
        <title>Genome expansion and lineage-specific genetic innovations in the forest pathogenic fungi Armillaria.</title>
        <authorList>
            <person name="Sipos G."/>
            <person name="Prasanna A.N."/>
            <person name="Walter M.C."/>
            <person name="O'Connor E."/>
            <person name="Balint B."/>
            <person name="Krizsan K."/>
            <person name="Kiss B."/>
            <person name="Hess J."/>
            <person name="Varga T."/>
            <person name="Slot J."/>
            <person name="Riley R."/>
            <person name="Boka B."/>
            <person name="Rigling D."/>
            <person name="Barry K."/>
            <person name="Lee J."/>
            <person name="Mihaltcheva S."/>
            <person name="LaButti K."/>
            <person name="Lipzen A."/>
            <person name="Waldron R."/>
            <person name="Moloney N.M."/>
            <person name="Sperisen C."/>
            <person name="Kredics L."/>
            <person name="Vagvoelgyi C."/>
            <person name="Patrignani A."/>
            <person name="Fitzpatrick D."/>
            <person name="Nagy I."/>
            <person name="Doyle S."/>
            <person name="Anderson J.B."/>
            <person name="Grigoriev I.V."/>
            <person name="Gueldener U."/>
            <person name="Muensterkoetter M."/>
            <person name="Nagy L.G."/>
        </authorList>
    </citation>
    <scope>NUCLEOTIDE SEQUENCE [LARGE SCALE GENOMIC DNA]</scope>
    <source>
        <strain evidence="3">28-4</strain>
    </source>
</reference>
<keyword evidence="3" id="KW-1185">Reference proteome</keyword>
<feature type="signal peptide" evidence="1">
    <location>
        <begin position="1"/>
        <end position="20"/>
    </location>
</feature>